<evidence type="ECO:0000313" key="3">
    <source>
        <dbReference type="Proteomes" id="UP000041254"/>
    </source>
</evidence>
<feature type="region of interest" description="Disordered" evidence="1">
    <location>
        <begin position="1"/>
        <end position="21"/>
    </location>
</feature>
<dbReference type="EMBL" id="CDMY01001000">
    <property type="protein sequence ID" value="CEM38696.1"/>
    <property type="molecule type" value="Genomic_DNA"/>
</dbReference>
<evidence type="ECO:0000313" key="2">
    <source>
        <dbReference type="EMBL" id="CEM38696.1"/>
    </source>
</evidence>
<proteinExistence type="predicted"/>
<accession>A0A0G4H4I8</accession>
<organism evidence="2 3">
    <name type="scientific">Vitrella brassicaformis (strain CCMP3155)</name>
    <dbReference type="NCBI Taxonomy" id="1169540"/>
    <lineage>
        <taxon>Eukaryota</taxon>
        <taxon>Sar</taxon>
        <taxon>Alveolata</taxon>
        <taxon>Colpodellida</taxon>
        <taxon>Vitrellaceae</taxon>
        <taxon>Vitrella</taxon>
    </lineage>
</organism>
<dbReference type="AlphaFoldDB" id="A0A0G4H4I8"/>
<evidence type="ECO:0000256" key="1">
    <source>
        <dbReference type="SAM" id="MobiDB-lite"/>
    </source>
</evidence>
<dbReference type="Proteomes" id="UP000041254">
    <property type="component" value="Unassembled WGS sequence"/>
</dbReference>
<gene>
    <name evidence="2" type="ORF">Vbra_1831</name>
</gene>
<sequence length="80" mass="9093">MGVTDCPYERPRSATPSYPHQISLTPVFRDNRLSRAADSSTTREPTRCASRLIVGRFLGYLWMPPASLYSMIETTERTII</sequence>
<reference evidence="2 3" key="1">
    <citation type="submission" date="2014-11" db="EMBL/GenBank/DDBJ databases">
        <authorList>
            <person name="Zhu J."/>
            <person name="Qi W."/>
            <person name="Song R."/>
        </authorList>
    </citation>
    <scope>NUCLEOTIDE SEQUENCE [LARGE SCALE GENOMIC DNA]</scope>
</reference>
<name>A0A0G4H4I8_VITBC</name>
<dbReference type="InParanoid" id="A0A0G4H4I8"/>
<keyword evidence="3" id="KW-1185">Reference proteome</keyword>
<protein>
    <submittedName>
        <fullName evidence="2">Uncharacterized protein</fullName>
    </submittedName>
</protein>
<dbReference type="VEuPathDB" id="CryptoDB:Vbra_1831"/>